<name>A0A0J8BW20_BETVV</name>
<keyword evidence="2 3" id="KW-0808">Transferase</keyword>
<evidence type="ECO:0000256" key="1">
    <source>
        <dbReference type="ARBA" id="ARBA00005771"/>
    </source>
</evidence>
<evidence type="ECO:0000313" key="5">
    <source>
        <dbReference type="EMBL" id="KMT04199.1"/>
    </source>
</evidence>
<evidence type="ECO:0000256" key="3">
    <source>
        <dbReference type="RuleBase" id="RU361155"/>
    </source>
</evidence>
<dbReference type="EMBL" id="KQ090157">
    <property type="protein sequence ID" value="KMT04199.1"/>
    <property type="molecule type" value="Genomic_DNA"/>
</dbReference>
<dbReference type="InterPro" id="IPR027417">
    <property type="entry name" value="P-loop_NTPase"/>
</dbReference>
<dbReference type="EC" id="2.8.2.-" evidence="3"/>
<evidence type="ECO:0000259" key="4">
    <source>
        <dbReference type="Pfam" id="PF00685"/>
    </source>
</evidence>
<gene>
    <name evidence="5" type="ORF">BVRB_8g184940</name>
</gene>
<dbReference type="OMA" id="CAGRICH"/>
<comment type="similarity">
    <text evidence="1 3">Belongs to the sulfotransferase 1 family.</text>
</comment>
<feature type="domain" description="Sulfotransferase" evidence="4">
    <location>
        <begin position="66"/>
        <end position="333"/>
    </location>
</feature>
<dbReference type="PANTHER" id="PTHR11783">
    <property type="entry name" value="SULFOTRANSFERASE SULT"/>
    <property type="match status" value="1"/>
</dbReference>
<dbReference type="InterPro" id="IPR000863">
    <property type="entry name" value="Sulfotransferase_dom"/>
</dbReference>
<sequence length="341" mass="40104">MNPNEPHNDQEIIVHDEEVEQLKQGLPKTMFLNKIELLKYQGFWYLIDTNMLKSILMFQRHFQARDTDLIVASFPKTGTTWLKSILYSVVNRFKHPIKQSPLFSNHPHELVCRLEYDIYGDAFEYPRPHHLNELPSPRLFHTHLPYMTLPESIKVSGCRILYITRNPLDTLVSMMYFAMKPLKELAGEDVELPSIEDYFEDFCEGKFINGPFFEHVIEYWKQSLEQPKKVLFLKYEDLKKDPILHLKRVGEFVGMPFTQSEEREGVIKEIIEFCSINNLKELEGNKSGVINKIYDKKSYFRKGEVGDWTNHNITPAMVEKMKKLMQEKLEGTGLSFELLPH</sequence>
<evidence type="ECO:0000313" key="6">
    <source>
        <dbReference type="Proteomes" id="UP000035740"/>
    </source>
</evidence>
<dbReference type="AlphaFoldDB" id="A0A0J8BW20"/>
<accession>A0A0J8BW20</accession>
<keyword evidence="6" id="KW-1185">Reference proteome</keyword>
<evidence type="ECO:0000256" key="2">
    <source>
        <dbReference type="ARBA" id="ARBA00022679"/>
    </source>
</evidence>
<proteinExistence type="inferred from homology"/>
<dbReference type="Pfam" id="PF00685">
    <property type="entry name" value="Sulfotransfer_1"/>
    <property type="match status" value="1"/>
</dbReference>
<reference evidence="5 6" key="1">
    <citation type="journal article" date="2014" name="Nature">
        <title>The genome of the recently domesticated crop plant sugar beet (Beta vulgaris).</title>
        <authorList>
            <person name="Dohm J.C."/>
            <person name="Minoche A.E."/>
            <person name="Holtgrawe D."/>
            <person name="Capella-Gutierrez S."/>
            <person name="Zakrzewski F."/>
            <person name="Tafer H."/>
            <person name="Rupp O."/>
            <person name="Sorensen T.R."/>
            <person name="Stracke R."/>
            <person name="Reinhardt R."/>
            <person name="Goesmann A."/>
            <person name="Kraft T."/>
            <person name="Schulz B."/>
            <person name="Stadler P.F."/>
            <person name="Schmidt T."/>
            <person name="Gabaldon T."/>
            <person name="Lehrach H."/>
            <person name="Weisshaar B."/>
            <person name="Himmelbauer H."/>
        </authorList>
    </citation>
    <scope>NUCLEOTIDE SEQUENCE [LARGE SCALE GENOMIC DNA]</scope>
    <source>
        <tissue evidence="5">Taproot</tissue>
    </source>
</reference>
<dbReference type="Gene3D" id="3.40.50.300">
    <property type="entry name" value="P-loop containing nucleotide triphosphate hydrolases"/>
    <property type="match status" value="1"/>
</dbReference>
<organism evidence="5 6">
    <name type="scientific">Beta vulgaris subsp. vulgaris</name>
    <name type="common">Beet</name>
    <dbReference type="NCBI Taxonomy" id="3555"/>
    <lineage>
        <taxon>Eukaryota</taxon>
        <taxon>Viridiplantae</taxon>
        <taxon>Streptophyta</taxon>
        <taxon>Embryophyta</taxon>
        <taxon>Tracheophyta</taxon>
        <taxon>Spermatophyta</taxon>
        <taxon>Magnoliopsida</taxon>
        <taxon>eudicotyledons</taxon>
        <taxon>Gunneridae</taxon>
        <taxon>Pentapetalae</taxon>
        <taxon>Caryophyllales</taxon>
        <taxon>Chenopodiaceae</taxon>
        <taxon>Betoideae</taxon>
        <taxon>Beta</taxon>
    </lineage>
</organism>
<dbReference type="Gramene" id="KMT04199">
    <property type="protein sequence ID" value="KMT04199"/>
    <property type="gene ID" value="BVRB_8g184940"/>
</dbReference>
<dbReference type="Proteomes" id="UP000035740">
    <property type="component" value="Chromosome 8"/>
</dbReference>
<dbReference type="SUPFAM" id="SSF52540">
    <property type="entry name" value="P-loop containing nucleoside triphosphate hydrolases"/>
    <property type="match status" value="1"/>
</dbReference>
<protein>
    <recommendedName>
        <fullName evidence="3">Sulfotransferase</fullName>
        <ecNumber evidence="3">2.8.2.-</ecNumber>
    </recommendedName>
</protein>
<dbReference type="GO" id="GO:0008146">
    <property type="term" value="F:sulfotransferase activity"/>
    <property type="evidence" value="ECO:0007669"/>
    <property type="project" value="InterPro"/>
</dbReference>
<dbReference type="OrthoDB" id="205623at2759"/>